<reference evidence="1 2" key="1">
    <citation type="submission" date="2017-06" db="EMBL/GenBank/DDBJ databases">
        <authorList>
            <person name="Kim H.J."/>
            <person name="Triplett B.A."/>
        </authorList>
    </citation>
    <scope>NUCLEOTIDE SEQUENCE [LARGE SCALE GENOMIC DNA]</scope>
    <source>
        <strain evidence="1 2">DSM 19307</strain>
    </source>
</reference>
<evidence type="ECO:0000313" key="1">
    <source>
        <dbReference type="EMBL" id="SNT39970.1"/>
    </source>
</evidence>
<gene>
    <name evidence="1" type="ORF">SAMN05421640_3781</name>
</gene>
<dbReference type="Proteomes" id="UP000198393">
    <property type="component" value="Unassembled WGS sequence"/>
</dbReference>
<accession>A0A239MBV8</accession>
<evidence type="ECO:0000313" key="2">
    <source>
        <dbReference type="Proteomes" id="UP000198393"/>
    </source>
</evidence>
<dbReference type="AlphaFoldDB" id="A0A239MBV8"/>
<sequence length="79" mass="9617">MYYGRWGRNKDLHVGYYKKPEKYFMVGTLYNLTESHEENEETVIWRASNIIYSPERNHEKKKEFIDNAIQHITNQHLVN</sequence>
<keyword evidence="2" id="KW-1185">Reference proteome</keyword>
<protein>
    <submittedName>
        <fullName evidence="1">Uncharacterized protein</fullName>
    </submittedName>
</protein>
<name>A0A239MBV8_EKHLU</name>
<organism evidence="1 2">
    <name type="scientific">Ekhidna lutea</name>
    <dbReference type="NCBI Taxonomy" id="447679"/>
    <lineage>
        <taxon>Bacteria</taxon>
        <taxon>Pseudomonadati</taxon>
        <taxon>Bacteroidota</taxon>
        <taxon>Cytophagia</taxon>
        <taxon>Cytophagales</taxon>
        <taxon>Reichenbachiellaceae</taxon>
        <taxon>Ekhidna</taxon>
    </lineage>
</organism>
<dbReference type="EMBL" id="FZPD01000008">
    <property type="protein sequence ID" value="SNT39970.1"/>
    <property type="molecule type" value="Genomic_DNA"/>
</dbReference>
<proteinExistence type="predicted"/>